<organism evidence="2 3">
    <name type="scientific">Vibrio phage Ceto</name>
    <dbReference type="NCBI Taxonomy" id="2570300"/>
    <lineage>
        <taxon>Viruses</taxon>
        <taxon>Duplodnaviria</taxon>
        <taxon>Heunggongvirae</taxon>
        <taxon>Uroviricota</taxon>
        <taxon>Caudoviricetes</taxon>
        <taxon>Demerecviridae</taxon>
        <taxon>Ermolyevavirinae</taxon>
        <taxon>Cetovirus</taxon>
        <taxon>Cetovirus ceto</taxon>
    </lineage>
</organism>
<evidence type="ECO:0000313" key="2">
    <source>
        <dbReference type="EMBL" id="AUG85019.1"/>
    </source>
</evidence>
<protein>
    <submittedName>
        <fullName evidence="2">Uncharacterized protein</fullName>
    </submittedName>
</protein>
<gene>
    <name evidence="2" type="ORF">CETO_12</name>
</gene>
<accession>A0A2H5BGB7</accession>
<keyword evidence="1" id="KW-0812">Transmembrane</keyword>
<evidence type="ECO:0000256" key="1">
    <source>
        <dbReference type="SAM" id="Phobius"/>
    </source>
</evidence>
<dbReference type="Proteomes" id="UP000240819">
    <property type="component" value="Segment"/>
</dbReference>
<feature type="transmembrane region" description="Helical" evidence="1">
    <location>
        <begin position="12"/>
        <end position="30"/>
    </location>
</feature>
<name>A0A2H5BGB7_9CAUD</name>
<keyword evidence="1" id="KW-1133">Transmembrane helix</keyword>
<keyword evidence="3" id="KW-1185">Reference proteome</keyword>
<sequence length="112" mass="13269">MNRTRTKDFYLSKNFCLYYIANFYLTLFYGNFRANFLSTDLFTLAISNNTGYLLYIHNLSTGKWKLSTLNHSLSDIEWRFLPLESIVSGYPQPRHIKVRLFVRTSQNGLQRL</sequence>
<dbReference type="EMBL" id="MG649966">
    <property type="protein sequence ID" value="AUG85019.1"/>
    <property type="molecule type" value="Genomic_DNA"/>
</dbReference>
<keyword evidence="1" id="KW-0472">Membrane</keyword>
<evidence type="ECO:0000313" key="3">
    <source>
        <dbReference type="Proteomes" id="UP000240819"/>
    </source>
</evidence>
<reference evidence="2 3" key="1">
    <citation type="submission" date="2017-12" db="EMBL/GenBank/DDBJ databases">
        <authorList>
            <person name="Lestochi C.V."/>
            <person name="Miller K.C."/>
            <person name="Miller J.S."/>
            <person name="Stanton M.L."/>
            <person name="Broussard G.W."/>
        </authorList>
    </citation>
    <scope>NUCLEOTIDE SEQUENCE [LARGE SCALE GENOMIC DNA]</scope>
</reference>
<proteinExistence type="predicted"/>